<accession>A0A916RWL3</accession>
<reference evidence="4" key="1">
    <citation type="journal article" date="2014" name="Int. J. Syst. Evol. Microbiol.">
        <title>Complete genome sequence of Corynebacterium casei LMG S-19264T (=DSM 44701T), isolated from a smear-ripened cheese.</title>
        <authorList>
            <consortium name="US DOE Joint Genome Institute (JGI-PGF)"/>
            <person name="Walter F."/>
            <person name="Albersmeier A."/>
            <person name="Kalinowski J."/>
            <person name="Ruckert C."/>
        </authorList>
    </citation>
    <scope>NUCLEOTIDE SEQUENCE</scope>
    <source>
        <strain evidence="4">CGMCC 1.15447</strain>
    </source>
</reference>
<gene>
    <name evidence="4" type="ORF">GCM10011507_27420</name>
</gene>
<feature type="signal peptide" evidence="2">
    <location>
        <begin position="1"/>
        <end position="21"/>
    </location>
</feature>
<dbReference type="InterPro" id="IPR011250">
    <property type="entry name" value="OMP/PagP_B-barrel"/>
</dbReference>
<comment type="caution">
    <text evidence="4">The sequence shown here is derived from an EMBL/GenBank/DDBJ whole genome shotgun (WGS) entry which is preliminary data.</text>
</comment>
<organism evidence="4 5">
    <name type="scientific">Edaphobacter acidisoli</name>
    <dbReference type="NCBI Taxonomy" id="2040573"/>
    <lineage>
        <taxon>Bacteria</taxon>
        <taxon>Pseudomonadati</taxon>
        <taxon>Acidobacteriota</taxon>
        <taxon>Terriglobia</taxon>
        <taxon>Terriglobales</taxon>
        <taxon>Acidobacteriaceae</taxon>
        <taxon>Edaphobacter</taxon>
    </lineage>
</organism>
<sequence length="194" mass="21241">MHLKRILLVALLLALPCVLHGQAIPNGSAVQDIGRIEVGANYNFFHANAPPGQCGCFSLNGGSGTFIYNMTPAWSAVADIMVAHANNVNNSGQNITIFNYLFGPRYSVRRYNRFVPYAEVMLGGAKEDVNFQFTINRNAFGFLGGGGVTTTLKPRLGLTIIQADWVHTRIPNAVNDRQNDIRISTGITYRFGVH</sequence>
<protein>
    <recommendedName>
        <fullName evidence="3">Outer membrane protein beta-barrel domain-containing protein</fullName>
    </recommendedName>
</protein>
<dbReference type="SUPFAM" id="SSF56925">
    <property type="entry name" value="OMPA-like"/>
    <property type="match status" value="1"/>
</dbReference>
<dbReference type="Proteomes" id="UP000648801">
    <property type="component" value="Unassembled WGS sequence"/>
</dbReference>
<name>A0A916RWL3_9BACT</name>
<dbReference type="AlphaFoldDB" id="A0A916RWL3"/>
<dbReference type="InterPro" id="IPR027385">
    <property type="entry name" value="Beta-barrel_OMP"/>
</dbReference>
<dbReference type="Pfam" id="PF13505">
    <property type="entry name" value="OMP_b-brl"/>
    <property type="match status" value="1"/>
</dbReference>
<dbReference type="Gene3D" id="2.40.160.20">
    <property type="match status" value="1"/>
</dbReference>
<evidence type="ECO:0000313" key="5">
    <source>
        <dbReference type="Proteomes" id="UP000648801"/>
    </source>
</evidence>
<evidence type="ECO:0000259" key="3">
    <source>
        <dbReference type="Pfam" id="PF13505"/>
    </source>
</evidence>
<reference evidence="4" key="2">
    <citation type="submission" date="2020-09" db="EMBL/GenBank/DDBJ databases">
        <authorList>
            <person name="Sun Q."/>
            <person name="Zhou Y."/>
        </authorList>
    </citation>
    <scope>NUCLEOTIDE SEQUENCE</scope>
    <source>
        <strain evidence="4">CGMCC 1.15447</strain>
    </source>
</reference>
<proteinExistence type="predicted"/>
<evidence type="ECO:0000256" key="1">
    <source>
        <dbReference type="ARBA" id="ARBA00022729"/>
    </source>
</evidence>
<keyword evidence="5" id="KW-1185">Reference proteome</keyword>
<dbReference type="EMBL" id="BMJB01000002">
    <property type="protein sequence ID" value="GGA74520.1"/>
    <property type="molecule type" value="Genomic_DNA"/>
</dbReference>
<evidence type="ECO:0000313" key="4">
    <source>
        <dbReference type="EMBL" id="GGA74520.1"/>
    </source>
</evidence>
<keyword evidence="1 2" id="KW-0732">Signal</keyword>
<feature type="domain" description="Outer membrane protein beta-barrel" evidence="3">
    <location>
        <begin position="32"/>
        <end position="191"/>
    </location>
</feature>
<evidence type="ECO:0000256" key="2">
    <source>
        <dbReference type="SAM" id="SignalP"/>
    </source>
</evidence>
<feature type="chain" id="PRO_5037264952" description="Outer membrane protein beta-barrel domain-containing protein" evidence="2">
    <location>
        <begin position="22"/>
        <end position="194"/>
    </location>
</feature>